<dbReference type="EMBL" id="VBOU01000069">
    <property type="protein sequence ID" value="TMQ54532.1"/>
    <property type="molecule type" value="Genomic_DNA"/>
</dbReference>
<keyword evidence="1" id="KW-0472">Membrane</keyword>
<dbReference type="Proteomes" id="UP000317366">
    <property type="component" value="Unassembled WGS sequence"/>
</dbReference>
<feature type="transmembrane region" description="Helical" evidence="1">
    <location>
        <begin position="78"/>
        <end position="100"/>
    </location>
</feature>
<evidence type="ECO:0000313" key="5">
    <source>
        <dbReference type="Proteomes" id="UP000319829"/>
    </source>
</evidence>
<name>A0A538TGF3_UNCEI</name>
<protein>
    <recommendedName>
        <fullName evidence="6">HEAT repeat domain-containing protein</fullName>
    </recommendedName>
</protein>
<feature type="transmembrane region" description="Helical" evidence="1">
    <location>
        <begin position="48"/>
        <end position="66"/>
    </location>
</feature>
<evidence type="ECO:0000256" key="1">
    <source>
        <dbReference type="SAM" id="Phobius"/>
    </source>
</evidence>
<comment type="caution">
    <text evidence="3">The sequence shown here is derived from an EMBL/GenBank/DDBJ whole genome shotgun (WGS) entry which is preliminary data.</text>
</comment>
<organism evidence="3 4">
    <name type="scientific">Eiseniibacteriota bacterium</name>
    <dbReference type="NCBI Taxonomy" id="2212470"/>
    <lineage>
        <taxon>Bacteria</taxon>
        <taxon>Candidatus Eiseniibacteriota</taxon>
    </lineage>
</organism>
<evidence type="ECO:0008006" key="6">
    <source>
        <dbReference type="Google" id="ProtNLM"/>
    </source>
</evidence>
<reference evidence="4 5" key="1">
    <citation type="journal article" date="2019" name="Nat. Microbiol.">
        <title>Mediterranean grassland soil C-N compound turnover is dependent on rainfall and depth, and is mediated by genomically divergent microorganisms.</title>
        <authorList>
            <person name="Diamond S."/>
            <person name="Andeer P.F."/>
            <person name="Li Z."/>
            <person name="Crits-Christoph A."/>
            <person name="Burstein D."/>
            <person name="Anantharaman K."/>
            <person name="Lane K.R."/>
            <person name="Thomas B.C."/>
            <person name="Pan C."/>
            <person name="Northen T.R."/>
            <person name="Banfield J.F."/>
        </authorList>
    </citation>
    <scope>NUCLEOTIDE SEQUENCE [LARGE SCALE GENOMIC DNA]</scope>
    <source>
        <strain evidence="2">WS_4</strain>
        <strain evidence="3">WS_7</strain>
    </source>
</reference>
<sequence length="209" mass="21900">MIAAAPRIRVIGPSDRGDRTRGVGLLAACAALDAVAAGILLLDTPLPPPLKGVAAAVSHGAAVLLLSCSAREQPSRRWLSAAAVLAVPCVGTAVAIAILLTSGRGSTSMGQRRKARWRRSLPMAAMQRLGTALSPCDALDRGDEEQRRAALSALSRREDPEAIALLRRTAAGRDPDLALPAALVLDEIGERAERHVNRLDPAEVRHEAG</sequence>
<feature type="transmembrane region" description="Helical" evidence="1">
    <location>
        <begin position="21"/>
        <end position="42"/>
    </location>
</feature>
<keyword evidence="1" id="KW-0812">Transmembrane</keyword>
<evidence type="ECO:0000313" key="3">
    <source>
        <dbReference type="EMBL" id="TMQ62700.1"/>
    </source>
</evidence>
<proteinExistence type="predicted"/>
<keyword evidence="1" id="KW-1133">Transmembrane helix</keyword>
<evidence type="ECO:0000313" key="2">
    <source>
        <dbReference type="EMBL" id="TMQ54532.1"/>
    </source>
</evidence>
<accession>A0A538TGF3</accession>
<dbReference type="EMBL" id="VBOX01000069">
    <property type="protein sequence ID" value="TMQ62700.1"/>
    <property type="molecule type" value="Genomic_DNA"/>
</dbReference>
<gene>
    <name evidence="2" type="ORF">E6K74_05795</name>
    <name evidence="3" type="ORF">E6K77_06565</name>
</gene>
<dbReference type="AlphaFoldDB" id="A0A538TGF3"/>
<dbReference type="Proteomes" id="UP000319829">
    <property type="component" value="Unassembled WGS sequence"/>
</dbReference>
<evidence type="ECO:0000313" key="4">
    <source>
        <dbReference type="Proteomes" id="UP000317366"/>
    </source>
</evidence>